<evidence type="ECO:0000259" key="1">
    <source>
        <dbReference type="Pfam" id="PF00534"/>
    </source>
</evidence>
<dbReference type="PANTHER" id="PTHR12526:SF636">
    <property type="entry name" value="BLL3647 PROTEIN"/>
    <property type="match status" value="1"/>
</dbReference>
<gene>
    <name evidence="3" type="ORF">GCM10007925_24270</name>
</gene>
<organism evidence="3 4">
    <name type="scientific">Sphingomonas astaxanthinifaciens DSM 22298</name>
    <dbReference type="NCBI Taxonomy" id="1123267"/>
    <lineage>
        <taxon>Bacteria</taxon>
        <taxon>Pseudomonadati</taxon>
        <taxon>Pseudomonadota</taxon>
        <taxon>Alphaproteobacteria</taxon>
        <taxon>Sphingomonadales</taxon>
        <taxon>Sphingomonadaceae</taxon>
        <taxon>Sphingomonas</taxon>
    </lineage>
</organism>
<dbReference type="SUPFAM" id="SSF53756">
    <property type="entry name" value="UDP-Glycosyltransferase/glycogen phosphorylase"/>
    <property type="match status" value="1"/>
</dbReference>
<dbReference type="CDD" id="cd03811">
    <property type="entry name" value="GT4_GT28_WabH-like"/>
    <property type="match status" value="1"/>
</dbReference>
<reference evidence="4" key="1">
    <citation type="journal article" date="2019" name="Int. J. Syst. Evol. Microbiol.">
        <title>The Global Catalogue of Microorganisms (GCM) 10K type strain sequencing project: providing services to taxonomists for standard genome sequencing and annotation.</title>
        <authorList>
            <consortium name="The Broad Institute Genomics Platform"/>
            <consortium name="The Broad Institute Genome Sequencing Center for Infectious Disease"/>
            <person name="Wu L."/>
            <person name="Ma J."/>
        </authorList>
    </citation>
    <scope>NUCLEOTIDE SEQUENCE [LARGE SCALE GENOMIC DNA]</scope>
    <source>
        <strain evidence="4">NBRC 102146</strain>
    </source>
</reference>
<dbReference type="InterPro" id="IPR028098">
    <property type="entry name" value="Glyco_trans_4-like_N"/>
</dbReference>
<evidence type="ECO:0000259" key="2">
    <source>
        <dbReference type="Pfam" id="PF13439"/>
    </source>
</evidence>
<dbReference type="Pfam" id="PF13439">
    <property type="entry name" value="Glyco_transf_4"/>
    <property type="match status" value="1"/>
</dbReference>
<feature type="domain" description="Glycosyl transferase family 1" evidence="1">
    <location>
        <begin position="212"/>
        <end position="366"/>
    </location>
</feature>
<dbReference type="RefSeq" id="WP_051676476.1">
    <property type="nucleotide sequence ID" value="NZ_BSOO01000036.1"/>
</dbReference>
<name>A0ABQ5Z9U3_9SPHN</name>
<feature type="domain" description="Glycosyltransferase subfamily 4-like N-terminal" evidence="2">
    <location>
        <begin position="20"/>
        <end position="194"/>
    </location>
</feature>
<protein>
    <recommendedName>
        <fullName evidence="5">Glycosyltransferase</fullName>
    </recommendedName>
</protein>
<dbReference type="Gene3D" id="3.40.50.2000">
    <property type="entry name" value="Glycogen Phosphorylase B"/>
    <property type="match status" value="2"/>
</dbReference>
<evidence type="ECO:0000313" key="4">
    <source>
        <dbReference type="Proteomes" id="UP001156703"/>
    </source>
</evidence>
<dbReference type="InterPro" id="IPR001296">
    <property type="entry name" value="Glyco_trans_1"/>
</dbReference>
<dbReference type="EMBL" id="BSOO01000036">
    <property type="protein sequence ID" value="GLR48707.1"/>
    <property type="molecule type" value="Genomic_DNA"/>
</dbReference>
<dbReference type="Proteomes" id="UP001156703">
    <property type="component" value="Unassembled WGS sequence"/>
</dbReference>
<keyword evidence="4" id="KW-1185">Reference proteome</keyword>
<comment type="caution">
    <text evidence="3">The sequence shown here is derived from an EMBL/GenBank/DDBJ whole genome shotgun (WGS) entry which is preliminary data.</text>
</comment>
<proteinExistence type="predicted"/>
<evidence type="ECO:0000313" key="3">
    <source>
        <dbReference type="EMBL" id="GLR48707.1"/>
    </source>
</evidence>
<dbReference type="PANTHER" id="PTHR12526">
    <property type="entry name" value="GLYCOSYLTRANSFERASE"/>
    <property type="match status" value="1"/>
</dbReference>
<evidence type="ECO:0008006" key="5">
    <source>
        <dbReference type="Google" id="ProtNLM"/>
    </source>
</evidence>
<sequence length="388" mass="41658">MPPAPASLDVAIVMFDFGPTGVVRNALRIARASAAAGLKVELWVVQDAGTMRREVPDDVPVVAFGPTLGTDYTRADRRRAGRGAVPALAALMAERAPRVVLSAGNHFHSQVAAASRVAGHPSRLILRVSTGLPKPDGASPLAWARYWWKRGKAIRRQREADLLVAVSREVGEELAADMGFPAERIVVIPNGIDARAIDARAAQPFEHPWFAPGAPPVILGVGRIDKFKNFELLIDAFAALRATRPLRLMIVGEERGAWKHRLDAQVERLGLGADVRFEGFQANPHAYFRRAAAYVCCSRYEGMSNAMLEAMANGCPVVATGTATGARELLEGGVGPLAEPDAGALAAAIAARIDSPRDPETLQSRAAQYDLARTIEAYVDLLTREARA</sequence>
<dbReference type="Pfam" id="PF00534">
    <property type="entry name" value="Glycos_transf_1"/>
    <property type="match status" value="1"/>
</dbReference>
<accession>A0ABQ5Z9U3</accession>